<dbReference type="PIRSF" id="PIRSF016766">
    <property type="entry name" value="UCP016766_ATPgrasp"/>
    <property type="match status" value="1"/>
</dbReference>
<accession>X1NXR0</accession>
<dbReference type="InterPro" id="IPR011761">
    <property type="entry name" value="ATP-grasp"/>
</dbReference>
<name>X1NXR0_9ZZZZ</name>
<dbReference type="Gene3D" id="2.30.36.100">
    <property type="match status" value="1"/>
</dbReference>
<gene>
    <name evidence="2" type="ORF">S06H3_40119</name>
</gene>
<sequence length="266" mass="28631">GFDVITILTKRLEGLADWLDADVHINRDGLSEALRCRPDAALIIAPEKGGELEQITAKLRRGGVTVLGPNGEVIQTCADKWLTHRALRGTVPQPKTWRTPRDIEQPILIKPADGVGCEGIKFAAGPYNAGKVIFQEFVEGEHASCCLLMKEGKGVVLSVNKQEIVIKRGQFEYAGSAIPFKHPLEKECAGIALRAAEGLGLHGYCGVDLVVGEASYFIELNPRVTTSFVALAQVLQANLAKVAVDVLVDGASMPKLQLKGCSLVRI</sequence>
<dbReference type="AlphaFoldDB" id="X1NXR0"/>
<dbReference type="PROSITE" id="PS50975">
    <property type="entry name" value="ATP_GRASP"/>
    <property type="match status" value="1"/>
</dbReference>
<dbReference type="GO" id="GO:0046872">
    <property type="term" value="F:metal ion binding"/>
    <property type="evidence" value="ECO:0007669"/>
    <property type="project" value="InterPro"/>
</dbReference>
<dbReference type="InterPro" id="IPR003806">
    <property type="entry name" value="ATP-grasp_PylC-type"/>
</dbReference>
<dbReference type="Gene3D" id="3.30.470.20">
    <property type="entry name" value="ATP-grasp fold, B domain"/>
    <property type="match status" value="1"/>
</dbReference>
<evidence type="ECO:0000259" key="1">
    <source>
        <dbReference type="PROSITE" id="PS50975"/>
    </source>
</evidence>
<feature type="non-terminal residue" evidence="2">
    <location>
        <position position="1"/>
    </location>
</feature>
<evidence type="ECO:0000313" key="2">
    <source>
        <dbReference type="EMBL" id="GAI34981.1"/>
    </source>
</evidence>
<comment type="caution">
    <text evidence="2">The sequence shown here is derived from an EMBL/GenBank/DDBJ whole genome shotgun (WGS) entry which is preliminary data.</text>
</comment>
<dbReference type="SUPFAM" id="SSF56059">
    <property type="entry name" value="Glutathione synthetase ATP-binding domain-like"/>
    <property type="match status" value="1"/>
</dbReference>
<proteinExistence type="predicted"/>
<organism evidence="2">
    <name type="scientific">marine sediment metagenome</name>
    <dbReference type="NCBI Taxonomy" id="412755"/>
    <lineage>
        <taxon>unclassified sequences</taxon>
        <taxon>metagenomes</taxon>
        <taxon>ecological metagenomes</taxon>
    </lineage>
</organism>
<reference evidence="2" key="1">
    <citation type="journal article" date="2014" name="Front. Microbiol.">
        <title>High frequency of phylogenetically diverse reductive dehalogenase-homologous genes in deep subseafloor sedimentary metagenomes.</title>
        <authorList>
            <person name="Kawai M."/>
            <person name="Futagami T."/>
            <person name="Toyoda A."/>
            <person name="Takaki Y."/>
            <person name="Nishi S."/>
            <person name="Hori S."/>
            <person name="Arai W."/>
            <person name="Tsubouchi T."/>
            <person name="Morono Y."/>
            <person name="Uchiyama I."/>
            <person name="Ito T."/>
            <person name="Fujiyama A."/>
            <person name="Inagaki F."/>
            <person name="Takami H."/>
        </authorList>
    </citation>
    <scope>NUCLEOTIDE SEQUENCE</scope>
    <source>
        <strain evidence="2">Expedition CK06-06</strain>
    </source>
</reference>
<feature type="non-terminal residue" evidence="2">
    <location>
        <position position="266"/>
    </location>
</feature>
<dbReference type="Pfam" id="PF02655">
    <property type="entry name" value="ATP-grasp_3"/>
    <property type="match status" value="1"/>
</dbReference>
<feature type="domain" description="ATP-grasp" evidence="1">
    <location>
        <begin position="191"/>
        <end position="248"/>
    </location>
</feature>
<protein>
    <recommendedName>
        <fullName evidence="1">ATP-grasp domain-containing protein</fullName>
    </recommendedName>
</protein>
<dbReference type="EMBL" id="BARV01024598">
    <property type="protein sequence ID" value="GAI34981.1"/>
    <property type="molecule type" value="Genomic_DNA"/>
</dbReference>
<dbReference type="InterPro" id="IPR024710">
    <property type="entry name" value="MfnD"/>
</dbReference>
<dbReference type="GO" id="GO:0005524">
    <property type="term" value="F:ATP binding"/>
    <property type="evidence" value="ECO:0007669"/>
    <property type="project" value="InterPro"/>
</dbReference>